<evidence type="ECO:0000256" key="5">
    <source>
        <dbReference type="ARBA" id="ARBA00023163"/>
    </source>
</evidence>
<dbReference type="RefSeq" id="WP_154458633.1">
    <property type="nucleotide sequence ID" value="NZ_VUMV01000008.1"/>
</dbReference>
<dbReference type="Pfam" id="PF04542">
    <property type="entry name" value="Sigma70_r2"/>
    <property type="match status" value="1"/>
</dbReference>
<evidence type="ECO:0000313" key="9">
    <source>
        <dbReference type="Proteomes" id="UP000466864"/>
    </source>
</evidence>
<protein>
    <submittedName>
        <fullName evidence="8">Sigma-70 family RNA polymerase sigma factor</fullName>
    </submittedName>
</protein>
<feature type="domain" description="RNA polymerase sigma-70 region 2" evidence="6">
    <location>
        <begin position="14"/>
        <end position="83"/>
    </location>
</feature>
<dbReference type="SUPFAM" id="SSF88659">
    <property type="entry name" value="Sigma3 and sigma4 domains of RNA polymerase sigma factors"/>
    <property type="match status" value="1"/>
</dbReference>
<dbReference type="InterPro" id="IPR007630">
    <property type="entry name" value="RNA_pol_sigma70_r4"/>
</dbReference>
<comment type="caution">
    <text evidence="8">The sequence shown here is derived from an EMBL/GenBank/DDBJ whole genome shotgun (WGS) entry which is preliminary data.</text>
</comment>
<keyword evidence="4" id="KW-0238">DNA-binding</keyword>
<evidence type="ECO:0000256" key="4">
    <source>
        <dbReference type="ARBA" id="ARBA00023125"/>
    </source>
</evidence>
<evidence type="ECO:0000313" key="8">
    <source>
        <dbReference type="EMBL" id="MST82718.1"/>
    </source>
</evidence>
<evidence type="ECO:0000259" key="7">
    <source>
        <dbReference type="Pfam" id="PF04545"/>
    </source>
</evidence>
<dbReference type="EMBL" id="VUMV01000008">
    <property type="protein sequence ID" value="MST82718.1"/>
    <property type="molecule type" value="Genomic_DNA"/>
</dbReference>
<evidence type="ECO:0000256" key="3">
    <source>
        <dbReference type="ARBA" id="ARBA00023082"/>
    </source>
</evidence>
<dbReference type="PANTHER" id="PTHR43133">
    <property type="entry name" value="RNA POLYMERASE ECF-TYPE SIGMA FACTO"/>
    <property type="match status" value="1"/>
</dbReference>
<dbReference type="PANTHER" id="PTHR43133:SF60">
    <property type="entry name" value="RNA POLYMERASE SIGMA FACTOR SIGV"/>
    <property type="match status" value="1"/>
</dbReference>
<dbReference type="InterPro" id="IPR013325">
    <property type="entry name" value="RNA_pol_sigma_r2"/>
</dbReference>
<dbReference type="GO" id="GO:0006352">
    <property type="term" value="P:DNA-templated transcription initiation"/>
    <property type="evidence" value="ECO:0007669"/>
    <property type="project" value="InterPro"/>
</dbReference>
<keyword evidence="2" id="KW-0805">Transcription regulation</keyword>
<dbReference type="AlphaFoldDB" id="A0A7X2TQ72"/>
<feature type="domain" description="RNA polymerase sigma-70 region 4" evidence="7">
    <location>
        <begin position="118"/>
        <end position="165"/>
    </location>
</feature>
<comment type="similarity">
    <text evidence="1">Belongs to the sigma-70 factor family. ECF subfamily.</text>
</comment>
<proteinExistence type="inferred from homology"/>
<dbReference type="Proteomes" id="UP000466864">
    <property type="component" value="Unassembled WGS sequence"/>
</dbReference>
<name>A0A7X2TQ72_9FIRM</name>
<sequence length="173" mass="20109">MADSKDHFDDIISLFRLYEQKMYHIAYAILHDSYQAEDAVMDAFVRLLEHNYRIDDPESDTSKKLVISVTRSASIDLYRKNQRASSKMLLTEDPALLHAETHTEPQAHPESNTESIIQGLPSIYYDVMYERYVNEKSVSETAVILSISEAAVRKRQERALRILREEREGRRCV</sequence>
<dbReference type="GO" id="GO:0003677">
    <property type="term" value="F:DNA binding"/>
    <property type="evidence" value="ECO:0007669"/>
    <property type="project" value="UniProtKB-KW"/>
</dbReference>
<dbReference type="InterPro" id="IPR013324">
    <property type="entry name" value="RNA_pol_sigma_r3/r4-like"/>
</dbReference>
<keyword evidence="9" id="KW-1185">Reference proteome</keyword>
<evidence type="ECO:0000256" key="1">
    <source>
        <dbReference type="ARBA" id="ARBA00010641"/>
    </source>
</evidence>
<dbReference type="GO" id="GO:0016987">
    <property type="term" value="F:sigma factor activity"/>
    <property type="evidence" value="ECO:0007669"/>
    <property type="project" value="UniProtKB-KW"/>
</dbReference>
<dbReference type="NCBIfam" id="TIGR02937">
    <property type="entry name" value="sigma70-ECF"/>
    <property type="match status" value="1"/>
</dbReference>
<dbReference type="InterPro" id="IPR014284">
    <property type="entry name" value="RNA_pol_sigma-70_dom"/>
</dbReference>
<keyword evidence="5" id="KW-0804">Transcription</keyword>
<organism evidence="8 9">
    <name type="scientific">Bilifractor porci</name>
    <dbReference type="NCBI Taxonomy" id="2606636"/>
    <lineage>
        <taxon>Bacteria</taxon>
        <taxon>Bacillati</taxon>
        <taxon>Bacillota</taxon>
        <taxon>Clostridia</taxon>
        <taxon>Lachnospirales</taxon>
        <taxon>Lachnospiraceae</taxon>
        <taxon>Bilifractor</taxon>
    </lineage>
</organism>
<accession>A0A7X2TQ72</accession>
<evidence type="ECO:0000256" key="2">
    <source>
        <dbReference type="ARBA" id="ARBA00023015"/>
    </source>
</evidence>
<dbReference type="InterPro" id="IPR036388">
    <property type="entry name" value="WH-like_DNA-bd_sf"/>
</dbReference>
<keyword evidence="3" id="KW-0731">Sigma factor</keyword>
<reference evidence="8 9" key="1">
    <citation type="submission" date="2019-08" db="EMBL/GenBank/DDBJ databases">
        <title>In-depth cultivation of the pig gut microbiome towards novel bacterial diversity and tailored functional studies.</title>
        <authorList>
            <person name="Wylensek D."/>
            <person name="Hitch T.C.A."/>
            <person name="Clavel T."/>
        </authorList>
    </citation>
    <scope>NUCLEOTIDE SEQUENCE [LARGE SCALE GENOMIC DNA]</scope>
    <source>
        <strain evidence="8 9">Oil+RF-744-WCA-WT-13</strain>
    </source>
</reference>
<dbReference type="InterPro" id="IPR007627">
    <property type="entry name" value="RNA_pol_sigma70_r2"/>
</dbReference>
<dbReference type="SUPFAM" id="SSF88946">
    <property type="entry name" value="Sigma2 domain of RNA polymerase sigma factors"/>
    <property type="match status" value="1"/>
</dbReference>
<dbReference type="Gene3D" id="1.10.1740.10">
    <property type="match status" value="1"/>
</dbReference>
<dbReference type="InterPro" id="IPR039425">
    <property type="entry name" value="RNA_pol_sigma-70-like"/>
</dbReference>
<evidence type="ECO:0000259" key="6">
    <source>
        <dbReference type="Pfam" id="PF04542"/>
    </source>
</evidence>
<dbReference type="Gene3D" id="1.10.10.10">
    <property type="entry name" value="Winged helix-like DNA-binding domain superfamily/Winged helix DNA-binding domain"/>
    <property type="match status" value="1"/>
</dbReference>
<gene>
    <name evidence="8" type="ORF">FYJ60_10360</name>
</gene>
<dbReference type="Pfam" id="PF04545">
    <property type="entry name" value="Sigma70_r4"/>
    <property type="match status" value="1"/>
</dbReference>